<evidence type="ECO:0000313" key="8">
    <source>
        <dbReference type="Proteomes" id="UP001055439"/>
    </source>
</evidence>
<dbReference type="InterPro" id="IPR004860">
    <property type="entry name" value="LAGLIDADG_dom"/>
</dbReference>
<evidence type="ECO:0000256" key="5">
    <source>
        <dbReference type="SAM" id="MobiDB-lite"/>
    </source>
</evidence>
<dbReference type="Pfam" id="PF01535">
    <property type="entry name" value="PPR"/>
    <property type="match status" value="3"/>
</dbReference>
<keyword evidence="7" id="KW-0255">Endonuclease</keyword>
<reference evidence="7" key="1">
    <citation type="submission" date="2022-05" db="EMBL/GenBank/DDBJ databases">
        <title>The Musa troglodytarum L. genome provides insights into the mechanism of non-climacteric behaviour and enrichment of carotenoids.</title>
        <authorList>
            <person name="Wang J."/>
        </authorList>
    </citation>
    <scope>NUCLEOTIDE SEQUENCE</scope>
    <source>
        <tissue evidence="7">Leaf</tissue>
    </source>
</reference>
<dbReference type="FunFam" id="3.10.28.10:FF:000005">
    <property type="entry name" value="Pentatricopeptide repeat-containing protein At2g15820, chloroplastic"/>
    <property type="match status" value="1"/>
</dbReference>
<dbReference type="Proteomes" id="UP001055439">
    <property type="component" value="Chromosome 8"/>
</dbReference>
<dbReference type="InterPro" id="IPR002885">
    <property type="entry name" value="PPR_rpt"/>
</dbReference>
<dbReference type="PANTHER" id="PTHR47539:SF1">
    <property type="entry name" value="PENTATRICOPEPTIDE REPEAT-CONTAINING PROTEIN OTP51, CHLOROPLASTIC"/>
    <property type="match status" value="1"/>
</dbReference>
<feature type="repeat" description="PPR" evidence="4">
    <location>
        <begin position="550"/>
        <end position="584"/>
    </location>
</feature>
<dbReference type="PANTHER" id="PTHR47539">
    <property type="entry name" value="PENTATRICOPEPTIDE REPEAT-CONTAINING PROTEIN OTP51, CHLOROPLASTIC"/>
    <property type="match status" value="1"/>
</dbReference>
<evidence type="ECO:0000256" key="2">
    <source>
        <dbReference type="ARBA" id="ARBA00022737"/>
    </source>
</evidence>
<evidence type="ECO:0000256" key="4">
    <source>
        <dbReference type="PROSITE-ProRule" id="PRU00708"/>
    </source>
</evidence>
<keyword evidence="1" id="KW-0507">mRNA processing</keyword>
<dbReference type="GO" id="GO:0000373">
    <property type="term" value="P:Group II intron splicing"/>
    <property type="evidence" value="ECO:0007669"/>
    <property type="project" value="TreeGrafter"/>
</dbReference>
<name>A0A9E7KSQ2_9LILI</name>
<organism evidence="7 8">
    <name type="scientific">Musa troglodytarum</name>
    <name type="common">fe'i banana</name>
    <dbReference type="NCBI Taxonomy" id="320322"/>
    <lineage>
        <taxon>Eukaryota</taxon>
        <taxon>Viridiplantae</taxon>
        <taxon>Streptophyta</taxon>
        <taxon>Embryophyta</taxon>
        <taxon>Tracheophyta</taxon>
        <taxon>Spermatophyta</taxon>
        <taxon>Magnoliopsida</taxon>
        <taxon>Liliopsida</taxon>
        <taxon>Zingiberales</taxon>
        <taxon>Musaceae</taxon>
        <taxon>Musa</taxon>
    </lineage>
</organism>
<feature type="region of interest" description="Disordered" evidence="5">
    <location>
        <begin position="808"/>
        <end position="832"/>
    </location>
</feature>
<dbReference type="InterPro" id="IPR052500">
    <property type="entry name" value="Chloro/Mito_RNA_Process"/>
</dbReference>
<dbReference type="Pfam" id="PF03161">
    <property type="entry name" value="LAGLIDADG_2"/>
    <property type="match status" value="1"/>
</dbReference>
<dbReference type="InterPro" id="IPR027434">
    <property type="entry name" value="Homing_endonucl"/>
</dbReference>
<dbReference type="Gene3D" id="1.25.40.10">
    <property type="entry name" value="Tetratricopeptide repeat domain"/>
    <property type="match status" value="2"/>
</dbReference>
<evidence type="ECO:0000256" key="1">
    <source>
        <dbReference type="ARBA" id="ARBA00022664"/>
    </source>
</evidence>
<dbReference type="AlphaFoldDB" id="A0A9E7KSQ2"/>
<keyword evidence="7" id="KW-0378">Hydrolase</keyword>
<evidence type="ECO:0000256" key="3">
    <source>
        <dbReference type="ARBA" id="ARBA00023187"/>
    </source>
</evidence>
<dbReference type="GO" id="GO:0048564">
    <property type="term" value="P:photosystem I assembly"/>
    <property type="evidence" value="ECO:0007669"/>
    <property type="project" value="TreeGrafter"/>
</dbReference>
<dbReference type="NCBIfam" id="TIGR00756">
    <property type="entry name" value="PPR"/>
    <property type="match status" value="2"/>
</dbReference>
<dbReference type="OrthoDB" id="2020589at2759"/>
<feature type="domain" description="Homing endonuclease LAGLIDADG" evidence="6">
    <location>
        <begin position="616"/>
        <end position="782"/>
    </location>
</feature>
<dbReference type="GO" id="GO:0045292">
    <property type="term" value="P:mRNA cis splicing, via spliceosome"/>
    <property type="evidence" value="ECO:0007669"/>
    <property type="project" value="TreeGrafter"/>
</dbReference>
<dbReference type="Gene3D" id="3.10.28.10">
    <property type="entry name" value="Homing endonucleases"/>
    <property type="match status" value="2"/>
</dbReference>
<protein>
    <submittedName>
        <fullName evidence="7">LAGLIDADG DNA endonuclease family</fullName>
    </submittedName>
</protein>
<proteinExistence type="predicted"/>
<keyword evidence="8" id="KW-1185">Reference proteome</keyword>
<keyword evidence="3" id="KW-0508">mRNA splicing</keyword>
<keyword evidence="2" id="KW-0677">Repeat</keyword>
<accession>A0A9E7KSQ2</accession>
<keyword evidence="7" id="KW-0540">Nuclease</keyword>
<feature type="compositionally biased region" description="Polar residues" evidence="5">
    <location>
        <begin position="71"/>
        <end position="89"/>
    </location>
</feature>
<evidence type="ECO:0000313" key="7">
    <source>
        <dbReference type="EMBL" id="URE28056.1"/>
    </source>
</evidence>
<dbReference type="SUPFAM" id="SSF55608">
    <property type="entry name" value="Homing endonucleases"/>
    <property type="match status" value="1"/>
</dbReference>
<evidence type="ECO:0000259" key="6">
    <source>
        <dbReference type="Pfam" id="PF03161"/>
    </source>
</evidence>
<sequence>MANRRCQTHRPEQFFFPRTPPLSPPLLPAMNASVYSASFAVSKSVLAFPSPPLRLRHAPSALPVRSLQTCSSPTLLGPPRSSTLATAQPLQQEEASDEEELAETVRPSVEPFHDVAAEREMRSFPSPELEVKELEELPEQWRRSKIAWLCKELPSYKHSTFVRILNAQRKWITQDDATYVTVHFMRIRENEASFRMVLLPSETVDGCFQVYKWMSQQHWFYFDFALATKLADYLGKDRKFAKCREIFDAIINQGRVPSESTFHTLTVAYLSAPVEGCFDEACSVYNKMIQVGGYRPHLSLHNSLFRALVSQAGGRAKYYLKQAEFIFHNIVTSEFEVHQDVYAGLIWLHSYQDIIDWERIADLRQDMKNAGFKESTDVLISIMRACSKAGNVEETEKMWLMLLESDCSIPAKAFVYRMEVYAKVREPMKSLEIFEGMKKQNEPVSSAAYLKIIEVMSKAEETEITETIFDEYIGSGMKPVMPAFLSLMSMYFNLHLHDKLEIAFSRCATGCCPNRSIYNLYLESLVRVGYLEKAEGIFNEMHTNRTIGTNAWSCNAILDSYLALGECAKAEKVYDIMRQKKYEIEPHSVERLQEVLSLNRKIVKRKISMKLDEEQREILVGLLLGGVTIESDEERRNHIILFEFSENSNIHSVLRVHIYEQFYEWLTLSSRSNDDDNEMPYRFSTIAHSYYGFFADQFWLKGRLMIPKLIHRWLSARVLAYWYMYGGLRSSSGDILLRLKGGSREDTERIIRAFQAKSLRCRVKRKGRVFWVGFQGTNADMFWELVEPFILESVRSLLVPDGCFSVNSKKESQPDDFDSEYKTDEQSPLRNQ</sequence>
<feature type="region of interest" description="Disordered" evidence="5">
    <location>
        <begin position="71"/>
        <end position="105"/>
    </location>
</feature>
<dbReference type="EMBL" id="CP097510">
    <property type="protein sequence ID" value="URE28056.1"/>
    <property type="molecule type" value="Genomic_DNA"/>
</dbReference>
<dbReference type="PROSITE" id="PS51375">
    <property type="entry name" value="PPR"/>
    <property type="match status" value="1"/>
</dbReference>
<dbReference type="InterPro" id="IPR011990">
    <property type="entry name" value="TPR-like_helical_dom_sf"/>
</dbReference>
<dbReference type="GO" id="GO:0004519">
    <property type="term" value="F:endonuclease activity"/>
    <property type="evidence" value="ECO:0007669"/>
    <property type="project" value="UniProtKB-KW"/>
</dbReference>
<gene>
    <name evidence="7" type="ORF">MUK42_17039</name>
</gene>